<feature type="domain" description="Mechanosensitive ion channel MscS" evidence="8">
    <location>
        <begin position="102"/>
        <end position="167"/>
    </location>
</feature>
<evidence type="ECO:0000313" key="11">
    <source>
        <dbReference type="Proteomes" id="UP000051934"/>
    </source>
</evidence>
<dbReference type="InterPro" id="IPR045275">
    <property type="entry name" value="MscS_archaea/bacteria_type"/>
</dbReference>
<dbReference type="InterPro" id="IPR049278">
    <property type="entry name" value="MS_channel_C"/>
</dbReference>
<evidence type="ECO:0000313" key="10">
    <source>
        <dbReference type="EMBL" id="KRO65746.1"/>
    </source>
</evidence>
<organism evidence="10 11">
    <name type="scientific">OM182 bacterium BACL3 MAG-120507-bin80</name>
    <dbReference type="NCBI Taxonomy" id="1655577"/>
    <lineage>
        <taxon>Bacteria</taxon>
        <taxon>Pseudomonadati</taxon>
        <taxon>Pseudomonadota</taxon>
        <taxon>Gammaproteobacteria</taxon>
        <taxon>OMG group</taxon>
        <taxon>OM182 clade</taxon>
    </lineage>
</organism>
<dbReference type="AlphaFoldDB" id="A0A0R2RWY4"/>
<comment type="caution">
    <text evidence="7">Lacks conserved residue(s) required for the propagation of feature annotation.</text>
</comment>
<dbReference type="Gene3D" id="1.10.287.1260">
    <property type="match status" value="1"/>
</dbReference>
<keyword evidence="7" id="KW-0997">Cell inner membrane</keyword>
<dbReference type="InterPro" id="IPR023408">
    <property type="entry name" value="MscS_beta-dom_sf"/>
</dbReference>
<comment type="subunit">
    <text evidence="7">Homoheptamer.</text>
</comment>
<dbReference type="PANTHER" id="PTHR30221">
    <property type="entry name" value="SMALL-CONDUCTANCE MECHANOSENSITIVE CHANNEL"/>
    <property type="match status" value="1"/>
</dbReference>
<feature type="transmembrane region" description="Helical" evidence="7">
    <location>
        <begin position="12"/>
        <end position="36"/>
    </location>
</feature>
<feature type="domain" description="Mechanosensitive ion channel MscS C-terminal" evidence="9">
    <location>
        <begin position="174"/>
        <end position="256"/>
    </location>
</feature>
<dbReference type="Gene3D" id="3.30.70.100">
    <property type="match status" value="1"/>
</dbReference>
<keyword evidence="3" id="KW-1003">Cell membrane</keyword>
<evidence type="ECO:0000256" key="6">
    <source>
        <dbReference type="ARBA" id="ARBA00023136"/>
    </source>
</evidence>
<dbReference type="Proteomes" id="UP000051934">
    <property type="component" value="Unassembled WGS sequence"/>
</dbReference>
<evidence type="ECO:0000259" key="8">
    <source>
        <dbReference type="Pfam" id="PF00924"/>
    </source>
</evidence>
<gene>
    <name evidence="10" type="ORF">ABR69_04090</name>
</gene>
<keyword evidence="4 7" id="KW-0812">Transmembrane</keyword>
<proteinExistence type="inferred from homology"/>
<dbReference type="SUPFAM" id="SSF82689">
    <property type="entry name" value="Mechanosensitive channel protein MscS (YggB), C-terminal domain"/>
    <property type="match status" value="1"/>
</dbReference>
<dbReference type="GO" id="GO:0008381">
    <property type="term" value="F:mechanosensitive monoatomic ion channel activity"/>
    <property type="evidence" value="ECO:0007669"/>
    <property type="project" value="InterPro"/>
</dbReference>
<dbReference type="SUPFAM" id="SSF82861">
    <property type="entry name" value="Mechanosensitive channel protein MscS (YggB), transmembrane region"/>
    <property type="match status" value="1"/>
</dbReference>
<evidence type="ECO:0000256" key="5">
    <source>
        <dbReference type="ARBA" id="ARBA00022989"/>
    </source>
</evidence>
<dbReference type="SUPFAM" id="SSF50182">
    <property type="entry name" value="Sm-like ribonucleoproteins"/>
    <property type="match status" value="1"/>
</dbReference>
<accession>A0A0R2RWY4</accession>
<keyword evidence="7" id="KW-0813">Transport</keyword>
<comment type="caution">
    <text evidence="10">The sequence shown here is derived from an EMBL/GenBank/DDBJ whole genome shotgun (WGS) entry which is preliminary data.</text>
</comment>
<keyword evidence="7" id="KW-0406">Ion transport</keyword>
<dbReference type="GO" id="GO:0005886">
    <property type="term" value="C:plasma membrane"/>
    <property type="evidence" value="ECO:0007669"/>
    <property type="project" value="UniProtKB-SubCell"/>
</dbReference>
<dbReference type="PANTHER" id="PTHR30221:SF1">
    <property type="entry name" value="SMALL-CONDUCTANCE MECHANOSENSITIVE CHANNEL"/>
    <property type="match status" value="1"/>
</dbReference>
<dbReference type="InterPro" id="IPR008910">
    <property type="entry name" value="MSC_TM_helix"/>
</dbReference>
<dbReference type="Pfam" id="PF21082">
    <property type="entry name" value="MS_channel_3rd"/>
    <property type="match status" value="1"/>
</dbReference>
<comment type="function">
    <text evidence="7">Mechanosensitive channel that participates in the regulation of osmotic pressure changes within the cell, opening in response to stretch forces in the membrane lipid bilayer, without the need for other proteins. Contributes to normal resistance to hypoosmotic shock. Forms an ion channel of 1.0 nanosiemens conductance with a slight preference for anions.</text>
</comment>
<protein>
    <recommendedName>
        <fullName evidence="7">Small-conductance mechanosensitive channel</fullName>
    </recommendedName>
</protein>
<evidence type="ECO:0000256" key="3">
    <source>
        <dbReference type="ARBA" id="ARBA00022475"/>
    </source>
</evidence>
<keyword evidence="5 7" id="KW-1133">Transmembrane helix</keyword>
<dbReference type="EMBL" id="LIBB01000762">
    <property type="protein sequence ID" value="KRO65746.1"/>
    <property type="molecule type" value="Genomic_DNA"/>
</dbReference>
<evidence type="ECO:0000256" key="2">
    <source>
        <dbReference type="ARBA" id="ARBA00008017"/>
    </source>
</evidence>
<dbReference type="Pfam" id="PF05552">
    <property type="entry name" value="MS_channel_1st_1"/>
    <property type="match status" value="1"/>
</dbReference>
<sequence>MEFSQEAVTTLFVQWGTSLVLALATLIAGLFVAGVIGRLLGKVLDRAQVDPSLRSFLTSLTSILLKVMVYITALGVLGIEMTSFVAILAAAGLAVGMALSGTLQNFAGGVMILLFKPFKVGDFIEAQGYAGVVKEIQIFITVMTTGDNKTVLIPNGGLANGSLINYSTQPLRRVDWTFGIAYGDDIDRAYEVLHGMIAADEKILQEPAPFVALASLGDSSVNIVVRAWVKAPDYWEVHFRMNENVYRQFGENGLNIPFPQMDVHVHGA</sequence>
<feature type="transmembrane region" description="Helical" evidence="7">
    <location>
        <begin position="56"/>
        <end position="79"/>
    </location>
</feature>
<dbReference type="InterPro" id="IPR011014">
    <property type="entry name" value="MscS_channel_TM-2"/>
</dbReference>
<keyword evidence="7" id="KW-0407">Ion channel</keyword>
<dbReference type="InterPro" id="IPR011066">
    <property type="entry name" value="MscS_channel_C_sf"/>
</dbReference>
<keyword evidence="6 7" id="KW-0472">Membrane</keyword>
<name>A0A0R2RWY4_9GAMM</name>
<evidence type="ECO:0000256" key="7">
    <source>
        <dbReference type="RuleBase" id="RU369025"/>
    </source>
</evidence>
<dbReference type="InterPro" id="IPR010920">
    <property type="entry name" value="LSM_dom_sf"/>
</dbReference>
<reference evidence="10 11" key="1">
    <citation type="submission" date="2015-10" db="EMBL/GenBank/DDBJ databases">
        <title>Metagenome-Assembled Genomes uncover a global brackish microbiome.</title>
        <authorList>
            <person name="Hugerth L.W."/>
            <person name="Larsson J."/>
            <person name="Alneberg J."/>
            <person name="Lindh M.V."/>
            <person name="Legrand C."/>
            <person name="Pinhassi J."/>
            <person name="Andersson A.F."/>
        </authorList>
    </citation>
    <scope>NUCLEOTIDE SEQUENCE [LARGE SCALE GENOMIC DNA]</scope>
    <source>
        <strain evidence="10">BACL4 MAG-120507-bin80</strain>
    </source>
</reference>
<dbReference type="InterPro" id="IPR006685">
    <property type="entry name" value="MscS_channel_2nd"/>
</dbReference>
<evidence type="ECO:0000256" key="1">
    <source>
        <dbReference type="ARBA" id="ARBA00004651"/>
    </source>
</evidence>
<dbReference type="Gene3D" id="2.30.30.60">
    <property type="match status" value="1"/>
</dbReference>
<feature type="transmembrane region" description="Helical" evidence="7">
    <location>
        <begin position="85"/>
        <end position="115"/>
    </location>
</feature>
<comment type="similarity">
    <text evidence="2 7">Belongs to the MscS (TC 1.A.23) family.</text>
</comment>
<evidence type="ECO:0000256" key="4">
    <source>
        <dbReference type="ARBA" id="ARBA00022692"/>
    </source>
</evidence>
<dbReference type="Pfam" id="PF00924">
    <property type="entry name" value="MS_channel_2nd"/>
    <property type="match status" value="1"/>
</dbReference>
<comment type="subcellular location">
    <subcellularLocation>
        <location evidence="7">Cell inner membrane</location>
        <topology evidence="7">Multi-pass membrane protein</topology>
    </subcellularLocation>
    <subcellularLocation>
        <location evidence="1">Cell membrane</location>
        <topology evidence="1">Multi-pass membrane protein</topology>
    </subcellularLocation>
</comment>
<evidence type="ECO:0000259" key="9">
    <source>
        <dbReference type="Pfam" id="PF21082"/>
    </source>
</evidence>